<proteinExistence type="predicted"/>
<keyword evidence="7" id="KW-1185">Reference proteome</keyword>
<dbReference type="InterPro" id="IPR008952">
    <property type="entry name" value="Tetraspanin_EC2_sf"/>
</dbReference>
<accession>A0A1A9Z0H7</accession>
<dbReference type="STRING" id="7398.A0A1A9Z0H7"/>
<protein>
    <recommendedName>
        <fullName evidence="8">Tetraspanin</fullName>
    </recommendedName>
</protein>
<feature type="transmembrane region" description="Helical" evidence="5">
    <location>
        <begin position="226"/>
        <end position="251"/>
    </location>
</feature>
<keyword evidence="4 5" id="KW-0472">Membrane</keyword>
<reference evidence="6" key="2">
    <citation type="submission" date="2020-05" db="UniProtKB">
        <authorList>
            <consortium name="EnsemblMetazoa"/>
        </authorList>
    </citation>
    <scope>IDENTIFICATION</scope>
    <source>
        <strain evidence="6">IAEA</strain>
    </source>
</reference>
<evidence type="ECO:0000313" key="7">
    <source>
        <dbReference type="Proteomes" id="UP000092445"/>
    </source>
</evidence>
<evidence type="ECO:0000256" key="2">
    <source>
        <dbReference type="ARBA" id="ARBA00022692"/>
    </source>
</evidence>
<dbReference type="Gene3D" id="1.10.1450.10">
    <property type="entry name" value="Tetraspanin"/>
    <property type="match status" value="1"/>
</dbReference>
<comment type="subcellular location">
    <subcellularLocation>
        <location evidence="1">Membrane</location>
        <topology evidence="1">Multi-pass membrane protein</topology>
    </subcellularLocation>
</comment>
<dbReference type="CDD" id="cd03127">
    <property type="entry name" value="tetraspanin_LEL"/>
    <property type="match status" value="1"/>
</dbReference>
<evidence type="ECO:0000313" key="6">
    <source>
        <dbReference type="EnsemblMetazoa" id="GPAI000276-PA"/>
    </source>
</evidence>
<reference evidence="7" key="1">
    <citation type="submission" date="2014-03" db="EMBL/GenBank/DDBJ databases">
        <authorList>
            <person name="Aksoy S."/>
            <person name="Warren W."/>
            <person name="Wilson R.K."/>
        </authorList>
    </citation>
    <scope>NUCLEOTIDE SEQUENCE [LARGE SCALE GENOMIC DNA]</scope>
    <source>
        <strain evidence="7">IAEA</strain>
    </source>
</reference>
<dbReference type="AlphaFoldDB" id="A0A1A9Z0H7"/>
<sequence length="398" mass="44736">MGVTLCGTSLIVSGFYLFSDSKRILLSRLLAATSDHLNDLPQPLFYYISIGLAVAGLMAILAAMSGFWAACLSTYCCLSFYFLTVVILLLAESVICLAVSLWPHCLGISLDETKMVKALQGNYGVSGKEQFTVAMDLAQTTFGCCGMNSDINYDTSMWKMQSYGQREWLIPLSCCVLQNPLDNLAYLDPKPVNETMCQSVQKQDYTQYRFTAPCLDYLDNWYREQFGTFLAGSLIVAVVEFCVLLSIILACTRVSSKQMKMNNFLEMRARAKSRQMLVENIYEPEVELRACMNGDSRSIIHGVPSDLSEDFKEVYIQPRDLYKHRFNTTFKPISREYNVGYASRDISTLGNTVINKVVIGAMGRRKSICKTYLAFPSSSSSKLFKKTRSPWRSNNSKA</sequence>
<evidence type="ECO:0000256" key="4">
    <source>
        <dbReference type="ARBA" id="ARBA00023136"/>
    </source>
</evidence>
<keyword evidence="2 5" id="KW-0812">Transmembrane</keyword>
<dbReference type="PANTHER" id="PTHR19282">
    <property type="entry name" value="TETRASPANIN"/>
    <property type="match status" value="1"/>
</dbReference>
<keyword evidence="3 5" id="KW-1133">Transmembrane helix</keyword>
<feature type="transmembrane region" description="Helical" evidence="5">
    <location>
        <begin position="44"/>
        <end position="68"/>
    </location>
</feature>
<evidence type="ECO:0000256" key="5">
    <source>
        <dbReference type="SAM" id="Phobius"/>
    </source>
</evidence>
<feature type="transmembrane region" description="Helical" evidence="5">
    <location>
        <begin position="80"/>
        <end position="102"/>
    </location>
</feature>
<dbReference type="Proteomes" id="UP000092445">
    <property type="component" value="Unassembled WGS sequence"/>
</dbReference>
<name>A0A1A9Z0H7_GLOPL</name>
<dbReference type="EnsemblMetazoa" id="GPAI000276-RA">
    <property type="protein sequence ID" value="GPAI000276-PA"/>
    <property type="gene ID" value="GPAI000276"/>
</dbReference>
<dbReference type="InterPro" id="IPR018499">
    <property type="entry name" value="Tetraspanin/Peripherin"/>
</dbReference>
<dbReference type="SUPFAM" id="SSF48652">
    <property type="entry name" value="Tetraspanin"/>
    <property type="match status" value="1"/>
</dbReference>
<dbReference type="Pfam" id="PF00335">
    <property type="entry name" value="Tetraspanin"/>
    <property type="match status" value="1"/>
</dbReference>
<dbReference type="GO" id="GO:0005886">
    <property type="term" value="C:plasma membrane"/>
    <property type="evidence" value="ECO:0007669"/>
    <property type="project" value="TreeGrafter"/>
</dbReference>
<dbReference type="VEuPathDB" id="VectorBase:GPAI000276"/>
<evidence type="ECO:0000256" key="1">
    <source>
        <dbReference type="ARBA" id="ARBA00004141"/>
    </source>
</evidence>
<organism evidence="6 7">
    <name type="scientific">Glossina pallidipes</name>
    <name type="common">Tsetse fly</name>
    <dbReference type="NCBI Taxonomy" id="7398"/>
    <lineage>
        <taxon>Eukaryota</taxon>
        <taxon>Metazoa</taxon>
        <taxon>Ecdysozoa</taxon>
        <taxon>Arthropoda</taxon>
        <taxon>Hexapoda</taxon>
        <taxon>Insecta</taxon>
        <taxon>Pterygota</taxon>
        <taxon>Neoptera</taxon>
        <taxon>Endopterygota</taxon>
        <taxon>Diptera</taxon>
        <taxon>Brachycera</taxon>
        <taxon>Muscomorpha</taxon>
        <taxon>Hippoboscoidea</taxon>
        <taxon>Glossinidae</taxon>
        <taxon>Glossina</taxon>
    </lineage>
</organism>
<evidence type="ECO:0000256" key="3">
    <source>
        <dbReference type="ARBA" id="ARBA00022989"/>
    </source>
</evidence>
<dbReference type="PANTHER" id="PTHR19282:SF428">
    <property type="entry name" value="TETRASPANIN 68C, ISOFORM A"/>
    <property type="match status" value="1"/>
</dbReference>
<evidence type="ECO:0008006" key="8">
    <source>
        <dbReference type="Google" id="ProtNLM"/>
    </source>
</evidence>